<feature type="domain" description="AB hydrolase-1" evidence="1">
    <location>
        <begin position="22"/>
        <end position="252"/>
    </location>
</feature>
<sequence length="264" mass="29627">MPVFSCKNRSIDLYYILEGKGPVLFLISGYLASHEGLIPLSKTLSDRFTTILIDNRGTGKSSLPEKAYYIEDMARDVLALMDHLNIKKADFVGVSMGSGIVLTLSMLAPGRINRAILLTPFYRLPKPALIAADMALLSMQEKAPFHKTYLNSIAWLYSDKFLSNTVLMEKKIHQLETLENPTHEQGAAGQHHALKNYDIENKLSQIKTPCLLLAGEQDILSPLYIAKKMHNLLPSSKLVVFQDSAHMIHHEEEALVTHEIKKFL</sequence>
<proteinExistence type="predicted"/>
<dbReference type="Pfam" id="PF00561">
    <property type="entry name" value="Abhydrolase_1"/>
    <property type="match status" value="1"/>
</dbReference>
<comment type="caution">
    <text evidence="2">The sequence shown here is derived from an EMBL/GenBank/DDBJ whole genome shotgun (WGS) entry which is preliminary data.</text>
</comment>
<reference evidence="3" key="1">
    <citation type="submission" date="2017-08" db="EMBL/GenBank/DDBJ databases">
        <title>A dynamic microbial community with high functional redundancy inhabits the cold, oxic subseafloor aquifer.</title>
        <authorList>
            <person name="Tully B.J."/>
            <person name="Wheat C.G."/>
            <person name="Glazer B.T."/>
            <person name="Huber J.A."/>
        </authorList>
    </citation>
    <scope>NUCLEOTIDE SEQUENCE [LARGE SCALE GENOMIC DNA]</scope>
</reference>
<dbReference type="AlphaFoldDB" id="A0A2A4X7E3"/>
<dbReference type="SUPFAM" id="SSF53474">
    <property type="entry name" value="alpha/beta-Hydrolases"/>
    <property type="match status" value="1"/>
</dbReference>
<dbReference type="PANTHER" id="PTHR43433">
    <property type="entry name" value="HYDROLASE, ALPHA/BETA FOLD FAMILY PROTEIN"/>
    <property type="match status" value="1"/>
</dbReference>
<name>A0A2A4X7E3_UNCAE</name>
<evidence type="ECO:0000313" key="2">
    <source>
        <dbReference type="EMBL" id="PCI78424.1"/>
    </source>
</evidence>
<protein>
    <recommendedName>
        <fullName evidence="1">AB hydrolase-1 domain-containing protein</fullName>
    </recommendedName>
</protein>
<dbReference type="Gene3D" id="3.40.50.1820">
    <property type="entry name" value="alpha/beta hydrolase"/>
    <property type="match status" value="1"/>
</dbReference>
<dbReference type="EMBL" id="NVUK01000006">
    <property type="protein sequence ID" value="PCI78424.1"/>
    <property type="molecule type" value="Genomic_DNA"/>
</dbReference>
<dbReference type="InterPro" id="IPR000073">
    <property type="entry name" value="AB_hydrolase_1"/>
</dbReference>
<organism evidence="2 3">
    <name type="scientific">Aerophobetes bacterium</name>
    <dbReference type="NCBI Taxonomy" id="2030807"/>
    <lineage>
        <taxon>Bacteria</taxon>
        <taxon>Candidatus Aerophobota</taxon>
    </lineage>
</organism>
<gene>
    <name evidence="2" type="ORF">COB21_00910</name>
</gene>
<evidence type="ECO:0000313" key="3">
    <source>
        <dbReference type="Proteomes" id="UP000218775"/>
    </source>
</evidence>
<dbReference type="InterPro" id="IPR050471">
    <property type="entry name" value="AB_hydrolase"/>
</dbReference>
<dbReference type="Proteomes" id="UP000218775">
    <property type="component" value="Unassembled WGS sequence"/>
</dbReference>
<evidence type="ECO:0000259" key="1">
    <source>
        <dbReference type="Pfam" id="PF00561"/>
    </source>
</evidence>
<dbReference type="InterPro" id="IPR029058">
    <property type="entry name" value="AB_hydrolase_fold"/>
</dbReference>
<dbReference type="PANTHER" id="PTHR43433:SF5">
    <property type="entry name" value="AB HYDROLASE-1 DOMAIN-CONTAINING PROTEIN"/>
    <property type="match status" value="1"/>
</dbReference>
<dbReference type="PRINTS" id="PR00111">
    <property type="entry name" value="ABHYDROLASE"/>
</dbReference>
<accession>A0A2A4X7E3</accession>